<dbReference type="SUPFAM" id="SSF51110">
    <property type="entry name" value="alpha-D-mannose-specific plant lectins"/>
    <property type="match status" value="1"/>
</dbReference>
<keyword evidence="2" id="KW-0325">Glycoprotein</keyword>
<sequence length="363" mass="40868">MSTVTFFLVERDRIQNNNRNEDHPQRNEENFSMGSYVLLILTSILSSSLLPVFPSEDTIAAGKSISFNQTIISASGNFALGFFSPGNSTNSYLGVWYNTIPKHTVIWVVHRENPILEENSHAVLALSSSGNLMLLDGRREAIWSTNVSAVNLSVNSTTAVLKDSGNFVLKQDEDTVLWQSFDYPTDTFMSGRKISLNRKTGLQILLTSWANDEDPQPGMFSIGIDPKRRPRVYIWKQHDPYWKCQKPNVIFMGTVVHLVAVNKMALLHYANLMLMLMSEETSANCLNGFGDLMDLVHNDTTGQDLYVSLHGSEFVGNAQTGKLMDRKRSLIAIAAGLSFHRIASYLWFWPSLEEEKFETARED</sequence>
<evidence type="ECO:0000256" key="1">
    <source>
        <dbReference type="ARBA" id="ARBA00022729"/>
    </source>
</evidence>
<accession>A0A5J5A2T8</accession>
<evidence type="ECO:0000313" key="4">
    <source>
        <dbReference type="EMBL" id="KAA8524524.1"/>
    </source>
</evidence>
<dbReference type="Pfam" id="PF01453">
    <property type="entry name" value="B_lectin"/>
    <property type="match status" value="1"/>
</dbReference>
<dbReference type="PANTHER" id="PTHR32444:SF246">
    <property type="entry name" value="S-LOCUS-SPECIFIC GLYCOPROTEIN S13-LIKE"/>
    <property type="match status" value="1"/>
</dbReference>
<dbReference type="SMART" id="SM00108">
    <property type="entry name" value="B_lectin"/>
    <property type="match status" value="1"/>
</dbReference>
<evidence type="ECO:0000313" key="5">
    <source>
        <dbReference type="Proteomes" id="UP000325577"/>
    </source>
</evidence>
<keyword evidence="5" id="KW-1185">Reference proteome</keyword>
<name>A0A5J5A2T8_9ASTE</name>
<keyword evidence="1" id="KW-0732">Signal</keyword>
<dbReference type="AlphaFoldDB" id="A0A5J5A2T8"/>
<gene>
    <name evidence="4" type="ORF">F0562_010947</name>
</gene>
<dbReference type="OrthoDB" id="4062651at2759"/>
<dbReference type="InterPro" id="IPR036426">
    <property type="entry name" value="Bulb-type_lectin_dom_sf"/>
</dbReference>
<dbReference type="PANTHER" id="PTHR32444">
    <property type="entry name" value="BULB-TYPE LECTIN DOMAIN-CONTAINING PROTEIN"/>
    <property type="match status" value="1"/>
</dbReference>
<dbReference type="CDD" id="cd00028">
    <property type="entry name" value="B_lectin"/>
    <property type="match status" value="1"/>
</dbReference>
<organism evidence="4 5">
    <name type="scientific">Nyssa sinensis</name>
    <dbReference type="NCBI Taxonomy" id="561372"/>
    <lineage>
        <taxon>Eukaryota</taxon>
        <taxon>Viridiplantae</taxon>
        <taxon>Streptophyta</taxon>
        <taxon>Embryophyta</taxon>
        <taxon>Tracheophyta</taxon>
        <taxon>Spermatophyta</taxon>
        <taxon>Magnoliopsida</taxon>
        <taxon>eudicotyledons</taxon>
        <taxon>Gunneridae</taxon>
        <taxon>Pentapetalae</taxon>
        <taxon>asterids</taxon>
        <taxon>Cornales</taxon>
        <taxon>Nyssaceae</taxon>
        <taxon>Nyssa</taxon>
    </lineage>
</organism>
<dbReference type="FunFam" id="2.90.10.10:FF:000005">
    <property type="entry name" value="G-type lectin S-receptor-like serine/threonine-protein kinase"/>
    <property type="match status" value="1"/>
</dbReference>
<evidence type="ECO:0000259" key="3">
    <source>
        <dbReference type="PROSITE" id="PS50927"/>
    </source>
</evidence>
<dbReference type="PROSITE" id="PS50927">
    <property type="entry name" value="BULB_LECTIN"/>
    <property type="match status" value="1"/>
</dbReference>
<reference evidence="4 5" key="1">
    <citation type="submission" date="2019-09" db="EMBL/GenBank/DDBJ databases">
        <title>A chromosome-level genome assembly of the Chinese tupelo Nyssa sinensis.</title>
        <authorList>
            <person name="Yang X."/>
            <person name="Kang M."/>
            <person name="Yang Y."/>
            <person name="Xiong H."/>
            <person name="Wang M."/>
            <person name="Zhang Z."/>
            <person name="Wang Z."/>
            <person name="Wu H."/>
            <person name="Ma T."/>
            <person name="Liu J."/>
            <person name="Xi Z."/>
        </authorList>
    </citation>
    <scope>NUCLEOTIDE SEQUENCE [LARGE SCALE GENOMIC DNA]</scope>
    <source>
        <strain evidence="4">J267</strain>
        <tissue evidence="4">Leaf</tissue>
    </source>
</reference>
<dbReference type="Gene3D" id="2.90.10.10">
    <property type="entry name" value="Bulb-type lectin domain"/>
    <property type="match status" value="1"/>
</dbReference>
<feature type="domain" description="Bulb-type lectin" evidence="3">
    <location>
        <begin position="56"/>
        <end position="182"/>
    </location>
</feature>
<proteinExistence type="predicted"/>
<protein>
    <recommendedName>
        <fullName evidence="3">Bulb-type lectin domain-containing protein</fullName>
    </recommendedName>
</protein>
<evidence type="ECO:0000256" key="2">
    <source>
        <dbReference type="ARBA" id="ARBA00023180"/>
    </source>
</evidence>
<dbReference type="Proteomes" id="UP000325577">
    <property type="component" value="Linkage Group LG4"/>
</dbReference>
<dbReference type="EMBL" id="CM018047">
    <property type="protein sequence ID" value="KAA8524524.1"/>
    <property type="molecule type" value="Genomic_DNA"/>
</dbReference>
<dbReference type="InterPro" id="IPR001480">
    <property type="entry name" value="Bulb-type_lectin_dom"/>
</dbReference>